<dbReference type="InterPro" id="IPR007159">
    <property type="entry name" value="SpoVT-AbrB_dom"/>
</dbReference>
<dbReference type="Pfam" id="PF04014">
    <property type="entry name" value="MazE_antitoxin"/>
    <property type="match status" value="1"/>
</dbReference>
<evidence type="ECO:0000313" key="3">
    <source>
        <dbReference type="EMBL" id="GGI81573.1"/>
    </source>
</evidence>
<dbReference type="Proteomes" id="UP001060771">
    <property type="component" value="Chromosome"/>
</dbReference>
<dbReference type="InterPro" id="IPR037914">
    <property type="entry name" value="SpoVT-AbrB_sf"/>
</dbReference>
<protein>
    <submittedName>
        <fullName evidence="3">AbrB family transcriptional regulator</fullName>
    </submittedName>
</protein>
<evidence type="ECO:0000259" key="1">
    <source>
        <dbReference type="SMART" id="SM00966"/>
    </source>
</evidence>
<reference evidence="3" key="1">
    <citation type="journal article" date="2014" name="Int. J. Syst. Evol. Microbiol.">
        <title>Complete genome sequence of Corynebacterium casei LMG S-19264T (=DSM 44701T), isolated from a smear-ripened cheese.</title>
        <authorList>
            <consortium name="US DOE Joint Genome Institute (JGI-PGF)"/>
            <person name="Walter F."/>
            <person name="Albersmeier A."/>
            <person name="Kalinowski J."/>
            <person name="Ruckert C."/>
        </authorList>
    </citation>
    <scope>NUCLEOTIDE SEQUENCE</scope>
    <source>
        <strain evidence="3">JCM 11219</strain>
    </source>
</reference>
<dbReference type="PANTHER" id="PTHR34860">
    <property type="entry name" value="REPRESSOR-LIKE PROTEIN SSO7C3"/>
    <property type="match status" value="1"/>
</dbReference>
<organism evidence="3 4">
    <name type="scientific">Vulcanisaeta souniana JCM 11219</name>
    <dbReference type="NCBI Taxonomy" id="1293586"/>
    <lineage>
        <taxon>Archaea</taxon>
        <taxon>Thermoproteota</taxon>
        <taxon>Thermoprotei</taxon>
        <taxon>Thermoproteales</taxon>
        <taxon>Thermoproteaceae</taxon>
        <taxon>Vulcanisaeta</taxon>
    </lineage>
</organism>
<dbReference type="RefSeq" id="WP_373286825.1">
    <property type="nucleotide sequence ID" value="NZ_AP026830.1"/>
</dbReference>
<name>A0A830E910_9CREN</name>
<keyword evidence="5" id="KW-1185">Reference proteome</keyword>
<dbReference type="GO" id="GO:0003677">
    <property type="term" value="F:DNA binding"/>
    <property type="evidence" value="ECO:0007669"/>
    <property type="project" value="InterPro"/>
</dbReference>
<dbReference type="EMBL" id="AP026830">
    <property type="protein sequence ID" value="BDR92862.1"/>
    <property type="molecule type" value="Genomic_DNA"/>
</dbReference>
<evidence type="ECO:0000313" key="2">
    <source>
        <dbReference type="EMBL" id="BDR92862.1"/>
    </source>
</evidence>
<dbReference type="InterPro" id="IPR052975">
    <property type="entry name" value="Repressor-like_regulatory"/>
</dbReference>
<dbReference type="Gene3D" id="2.10.260.10">
    <property type="match status" value="1"/>
</dbReference>
<evidence type="ECO:0000313" key="4">
    <source>
        <dbReference type="Proteomes" id="UP000657075"/>
    </source>
</evidence>
<reference evidence="2" key="4">
    <citation type="journal article" date="2023" name="Microbiol. Resour. Announc.">
        <title>Complete Genome Sequence of Vulcanisaeta souniana Strain IC-059, a Hyperthermophilic Archaeon Isolated from Hot Spring Water in Japan.</title>
        <authorList>
            <person name="Kato S."/>
            <person name="Itoh T."/>
            <person name="Wu L."/>
            <person name="Ma J."/>
            <person name="Ohkuma M."/>
        </authorList>
    </citation>
    <scope>NUCLEOTIDE SEQUENCE</scope>
    <source>
        <strain evidence="2">JCM 11219</strain>
    </source>
</reference>
<feature type="domain" description="SpoVT-AbrB" evidence="1">
    <location>
        <begin position="2"/>
        <end position="47"/>
    </location>
</feature>
<accession>A0A830E910</accession>
<reference evidence="3" key="2">
    <citation type="submission" date="2020-09" db="EMBL/GenBank/DDBJ databases">
        <authorList>
            <person name="Sun Q."/>
            <person name="Ohkuma M."/>
        </authorList>
    </citation>
    <scope>NUCLEOTIDE SEQUENCE</scope>
    <source>
        <strain evidence="3">JCM 11219</strain>
    </source>
</reference>
<dbReference type="EMBL" id="BMNM01000008">
    <property type="protein sequence ID" value="GGI81573.1"/>
    <property type="molecule type" value="Genomic_DNA"/>
</dbReference>
<sequence>MVKVTRNYQETIPAGIRERLEIKVGDLLSVEIDGDRIILRTVVQEIPIIRLDGELTINDIEGFIEEGLMKNV</sequence>
<dbReference type="SUPFAM" id="SSF89447">
    <property type="entry name" value="AbrB/MazE/MraZ-like"/>
    <property type="match status" value="1"/>
</dbReference>
<evidence type="ECO:0000313" key="5">
    <source>
        <dbReference type="Proteomes" id="UP001060771"/>
    </source>
</evidence>
<dbReference type="SMART" id="SM00966">
    <property type="entry name" value="SpoVT_AbrB"/>
    <property type="match status" value="1"/>
</dbReference>
<dbReference type="PANTHER" id="PTHR34860:SF6">
    <property type="entry name" value="REPRESSOR-LIKE PROTEIN SSO7C3"/>
    <property type="match status" value="1"/>
</dbReference>
<proteinExistence type="predicted"/>
<gene>
    <name evidence="3" type="ORF">GCM10007112_17850</name>
    <name evidence="2" type="ORF">Vsou_19550</name>
</gene>
<dbReference type="AlphaFoldDB" id="A0A830E910"/>
<dbReference type="Proteomes" id="UP000657075">
    <property type="component" value="Unassembled WGS sequence"/>
</dbReference>
<dbReference type="NCBIfam" id="TIGR01439">
    <property type="entry name" value="lp_hng_hel_AbrB"/>
    <property type="match status" value="1"/>
</dbReference>
<dbReference type="GeneID" id="76207493"/>
<reference evidence="5" key="3">
    <citation type="submission" date="2022-09" db="EMBL/GenBank/DDBJ databases">
        <title>Complete genome sequence of Vulcanisaeta souniana.</title>
        <authorList>
            <person name="Kato S."/>
            <person name="Itoh T."/>
            <person name="Ohkuma M."/>
        </authorList>
    </citation>
    <scope>NUCLEOTIDE SEQUENCE [LARGE SCALE GENOMIC DNA]</scope>
    <source>
        <strain evidence="5">JCM 11219</strain>
    </source>
</reference>